<dbReference type="RefSeq" id="WP_240681398.1">
    <property type="nucleotide sequence ID" value="NZ_AP023088.1"/>
</dbReference>
<dbReference type="Proteomes" id="UP000185604">
    <property type="component" value="Unassembled WGS sequence"/>
</dbReference>
<dbReference type="Pfam" id="PF12746">
    <property type="entry name" value="GNAT_acetyltran"/>
    <property type="match status" value="1"/>
</dbReference>
<accession>A0A7Z1B3B4</accession>
<organism evidence="2 3">
    <name type="scientific">Bacillus paralicheniformis</name>
    <dbReference type="NCBI Taxonomy" id="1648923"/>
    <lineage>
        <taxon>Bacteria</taxon>
        <taxon>Bacillati</taxon>
        <taxon>Bacillota</taxon>
        <taxon>Bacilli</taxon>
        <taxon>Bacillales</taxon>
        <taxon>Bacillaceae</taxon>
        <taxon>Bacillus</taxon>
    </lineage>
</organism>
<feature type="domain" description="N-acetyltransferase" evidence="1">
    <location>
        <begin position="127"/>
        <end position="254"/>
    </location>
</feature>
<dbReference type="InterPro" id="IPR000182">
    <property type="entry name" value="GNAT_dom"/>
</dbReference>
<evidence type="ECO:0000313" key="2">
    <source>
        <dbReference type="EMBL" id="OLF91248.1"/>
    </source>
</evidence>
<comment type="caution">
    <text evidence="2">The sequence shown here is derived from an EMBL/GenBank/DDBJ whole genome shotgun (WGS) entry which is preliminary data.</text>
</comment>
<dbReference type="GO" id="GO:0016747">
    <property type="term" value="F:acyltransferase activity, transferring groups other than amino-acyl groups"/>
    <property type="evidence" value="ECO:0007669"/>
    <property type="project" value="InterPro"/>
</dbReference>
<dbReference type="PROSITE" id="PS51186">
    <property type="entry name" value="GNAT"/>
    <property type="match status" value="1"/>
</dbReference>
<dbReference type="Gene3D" id="3.40.630.30">
    <property type="match status" value="1"/>
</dbReference>
<gene>
    <name evidence="2" type="ORF">B4121_2726</name>
</gene>
<dbReference type="PANTHER" id="PTHR31143">
    <property type="match status" value="1"/>
</dbReference>
<dbReference type="PANTHER" id="PTHR31143:SF2">
    <property type="entry name" value="FR47-LIKE DOMAIN-CONTAINING PROTEIN-RELATED"/>
    <property type="match status" value="1"/>
</dbReference>
<dbReference type="EMBL" id="LKPO01000019">
    <property type="protein sequence ID" value="OLF91248.1"/>
    <property type="molecule type" value="Genomic_DNA"/>
</dbReference>
<proteinExistence type="predicted"/>
<reference evidence="2 3" key="1">
    <citation type="journal article" date="2016" name="Front. Microbiol.">
        <title>High-Level Heat Resistance of Spores of Bacillus amyloliquefaciens and Bacillus licheniformis Results from the Presence of a spoVA Operon in a Tn1546 Transposon.</title>
        <authorList>
            <person name="Berendsen E.M."/>
            <person name="Koning R.A."/>
            <person name="Boekhorst J."/>
            <person name="de Jong A."/>
            <person name="Kuipers O.P."/>
            <person name="Wells-Bennik M.H."/>
        </authorList>
    </citation>
    <scope>NUCLEOTIDE SEQUENCE [LARGE SCALE GENOMIC DNA]</scope>
    <source>
        <strain evidence="2 3">B4121</strain>
    </source>
</reference>
<dbReference type="InterPro" id="IPR027365">
    <property type="entry name" value="GNAT_acetyltra_YdfB-like"/>
</dbReference>
<evidence type="ECO:0000313" key="3">
    <source>
        <dbReference type="Proteomes" id="UP000185604"/>
    </source>
</evidence>
<dbReference type="SUPFAM" id="SSF55729">
    <property type="entry name" value="Acyl-CoA N-acyltransferases (Nat)"/>
    <property type="match status" value="1"/>
</dbReference>
<sequence length="254" mass="28449">MMIELKSSEKRKAKVLLTEESPTFAHAIAEAIIEGNVYVDDFLTPATALFRTAAGIYYVAGDIPDSGRSEWLHYLNEQRNGARFTVFSASEEWDAFLIGGIGDPLQQMERVSFFLGKEECARSAAFAGVERFSEDDLQKSANFTEKYAIEYWGGPGRFLKNGFGFKVSHEGVIASECVTIFCSERFAEVDIVTHPDYRGRGFAARCAGAFIAYAIENRLKPRWDCDRQNVASIRLAEKLGYRPVKTYSLFVGKP</sequence>
<name>A0A7Z1B3B4_9BACI</name>
<evidence type="ECO:0000259" key="1">
    <source>
        <dbReference type="PROSITE" id="PS51186"/>
    </source>
</evidence>
<dbReference type="AlphaFoldDB" id="A0A7Z1B3B4"/>
<dbReference type="InterPro" id="IPR016181">
    <property type="entry name" value="Acyl_CoA_acyltransferase"/>
</dbReference>
<protein>
    <submittedName>
        <fullName evidence="2">Rhodopsin-like GPCR superfamily</fullName>
    </submittedName>
</protein>